<dbReference type="Pfam" id="PF06985">
    <property type="entry name" value="HET"/>
    <property type="match status" value="1"/>
</dbReference>
<dbReference type="Proteomes" id="UP000521872">
    <property type="component" value="Unassembled WGS sequence"/>
</dbReference>
<name>A0A8H4QIB6_9AGAR</name>
<proteinExistence type="predicted"/>
<dbReference type="InterPro" id="IPR010730">
    <property type="entry name" value="HET"/>
</dbReference>
<sequence length="732" mass="82627">MTEKEIPQFSIPLLPVPSTISSPDDNLCSSCTSLQLRPSRFIVSAEEDKPQTGGRPDENIGTVEEIRRNTHCPFRRLVLKALGGADVPISDGGKPVYVMMKWGTAGTPSMAYKIWNILLYATTDKGSRQQVLPKSMRTNPKITLLANDSPTESKTMFPRLIRADAIDLDLVRTWISVCQYHHGPPCDKSRNFAYESEKPMEQIPSFRLIDVVDNCIVRAPNDCRYFTLSYVWGRVPVFQTLKSNVRSLEKPGSLLRPEYRDKIPKTILNAIQVTKDLGFRYLWVDSLCIIQDDETGSKAEAIAKMDLVYSSGFLTIIATGPNANAGIQGVCSNPRGETQIVEEIGPNFRLVAELPSFNFMQDSIYSTRAWTYQERHFTPRNLTFVGGQVSFSCSNGYCDEDKVENPIMLARPSPPTIPDLASFFLSVQAYSDLSLSFDSDIHNAFAGLMRYFKAKLDFDLVYGIPDKFFDWSLLWTPHAHQVRREVAPSWSWTGWQGQSWNRFPSWFSKDPAKVYKGLRAHTWIIWYHRRAHDSPECDIVWSDHSSTATTSSFPLKHNFYGGDIQHRFAMDCTQTVPTSRTLVGAPTYVADVLKTGSGFLQFWTVSLRFRVAMPTSRYRRSIFDTRLTQARVGIFGKDGRELGTLWVDQNWYGKPGHVPGVHEFILLCEAKDTLTKPQNATSNGVESWTYIVMLVENHDGGWVERVAIGSISKGDVAQALEEGPVWKEIILG</sequence>
<reference evidence="2 3" key="1">
    <citation type="submission" date="2019-12" db="EMBL/GenBank/DDBJ databases">
        <authorList>
            <person name="Floudas D."/>
            <person name="Bentzer J."/>
            <person name="Ahren D."/>
            <person name="Johansson T."/>
            <person name="Persson P."/>
            <person name="Tunlid A."/>
        </authorList>
    </citation>
    <scope>NUCLEOTIDE SEQUENCE [LARGE SCALE GENOMIC DNA]</scope>
    <source>
        <strain evidence="2 3">CBS 102.39</strain>
    </source>
</reference>
<evidence type="ECO:0000313" key="3">
    <source>
        <dbReference type="Proteomes" id="UP000521872"/>
    </source>
</evidence>
<dbReference type="PANTHER" id="PTHR33112:SF12">
    <property type="entry name" value="HETEROKARYON INCOMPATIBILITY DOMAIN-CONTAINING PROTEIN"/>
    <property type="match status" value="1"/>
</dbReference>
<comment type="caution">
    <text evidence="2">The sequence shown here is derived from an EMBL/GenBank/DDBJ whole genome shotgun (WGS) entry which is preliminary data.</text>
</comment>
<dbReference type="AlphaFoldDB" id="A0A8H4QIB6"/>
<organism evidence="2 3">
    <name type="scientific">Agrocybe pediades</name>
    <dbReference type="NCBI Taxonomy" id="84607"/>
    <lineage>
        <taxon>Eukaryota</taxon>
        <taxon>Fungi</taxon>
        <taxon>Dikarya</taxon>
        <taxon>Basidiomycota</taxon>
        <taxon>Agaricomycotina</taxon>
        <taxon>Agaricomycetes</taxon>
        <taxon>Agaricomycetidae</taxon>
        <taxon>Agaricales</taxon>
        <taxon>Agaricineae</taxon>
        <taxon>Strophariaceae</taxon>
        <taxon>Agrocybe</taxon>
    </lineage>
</organism>
<feature type="domain" description="Heterokaryon incompatibility" evidence="1">
    <location>
        <begin position="225"/>
        <end position="374"/>
    </location>
</feature>
<dbReference type="PANTHER" id="PTHR33112">
    <property type="entry name" value="DOMAIN PROTEIN, PUTATIVE-RELATED"/>
    <property type="match status" value="1"/>
</dbReference>
<evidence type="ECO:0000259" key="1">
    <source>
        <dbReference type="Pfam" id="PF06985"/>
    </source>
</evidence>
<keyword evidence="3" id="KW-1185">Reference proteome</keyword>
<accession>A0A8H4QIB6</accession>
<evidence type="ECO:0000313" key="2">
    <source>
        <dbReference type="EMBL" id="KAF4611454.1"/>
    </source>
</evidence>
<protein>
    <recommendedName>
        <fullName evidence="1">Heterokaryon incompatibility domain-containing protein</fullName>
    </recommendedName>
</protein>
<gene>
    <name evidence="2" type="ORF">D9613_003810</name>
</gene>
<dbReference type="EMBL" id="JAACJL010000057">
    <property type="protein sequence ID" value="KAF4611454.1"/>
    <property type="molecule type" value="Genomic_DNA"/>
</dbReference>